<accession>W7DLE7</accession>
<reference evidence="1 2" key="1">
    <citation type="submission" date="2012-12" db="EMBL/GenBank/DDBJ databases">
        <title>Novel taxa of Listeriaceae from agricultural environments in the United States.</title>
        <authorList>
            <person name="den Bakker H.C."/>
            <person name="Allred A."/>
            <person name="Warchocki S."/>
            <person name="Wright E.M."/>
            <person name="Burrell A."/>
            <person name="Nightingale K.K."/>
            <person name="Kephart D."/>
            <person name="Wiedmann M."/>
        </authorList>
    </citation>
    <scope>NUCLEOTIDE SEQUENCE [LARGE SCALE GENOMIC DNA]</scope>
    <source>
        <strain evidence="1 2">FSL S10-1203</strain>
    </source>
</reference>
<evidence type="ECO:0000313" key="2">
    <source>
        <dbReference type="Proteomes" id="UP000019241"/>
    </source>
</evidence>
<evidence type="ECO:0000313" key="1">
    <source>
        <dbReference type="EMBL" id="EUJ53503.1"/>
    </source>
</evidence>
<comment type="caution">
    <text evidence="1">The sequence shown here is derived from an EMBL/GenBank/DDBJ whole genome shotgun (WGS) entry which is preliminary data.</text>
</comment>
<dbReference type="AlphaFoldDB" id="W7DLE7"/>
<protein>
    <recommendedName>
        <fullName evidence="3">DUF4926 domain-containing protein</fullName>
    </recommendedName>
</protein>
<evidence type="ECO:0008006" key="3">
    <source>
        <dbReference type="Google" id="ProtNLM"/>
    </source>
</evidence>
<gene>
    <name evidence="1" type="ORF">MCOL2_10905</name>
</gene>
<dbReference type="InterPro" id="IPR032568">
    <property type="entry name" value="DUF4926"/>
</dbReference>
<organism evidence="1 2">
    <name type="scientific">Listeria fleischmannii FSL S10-1203</name>
    <dbReference type="NCBI Taxonomy" id="1265822"/>
    <lineage>
        <taxon>Bacteria</taxon>
        <taxon>Bacillati</taxon>
        <taxon>Bacillota</taxon>
        <taxon>Bacilli</taxon>
        <taxon>Bacillales</taxon>
        <taxon>Listeriaceae</taxon>
        <taxon>Listeria</taxon>
    </lineage>
</organism>
<dbReference type="EMBL" id="AODM01000038">
    <property type="protein sequence ID" value="EUJ53503.1"/>
    <property type="molecule type" value="Genomic_DNA"/>
</dbReference>
<dbReference type="PATRIC" id="fig|1265822.4.peg.2210"/>
<name>W7DLE7_9LIST</name>
<dbReference type="Proteomes" id="UP000019241">
    <property type="component" value="Unassembled WGS sequence"/>
</dbReference>
<dbReference type="Pfam" id="PF16277">
    <property type="entry name" value="DUF4926"/>
    <property type="match status" value="1"/>
</dbReference>
<sequence>MKKGDIGAVVAVFDEPKEAYEVEFLDEDGSQKGKYTLLPNELEKLN</sequence>
<proteinExistence type="predicted"/>